<dbReference type="RefSeq" id="WP_307629433.1">
    <property type="nucleotide sequence ID" value="NZ_JAUSZS010000007.1"/>
</dbReference>
<dbReference type="EMBL" id="JAUSZS010000007">
    <property type="protein sequence ID" value="MDQ0935997.1"/>
    <property type="molecule type" value="Genomic_DNA"/>
</dbReference>
<keyword evidence="3" id="KW-1185">Reference proteome</keyword>
<evidence type="ECO:0000313" key="2">
    <source>
        <dbReference type="EMBL" id="MDQ0935997.1"/>
    </source>
</evidence>
<accession>A0ABU0RVH4</accession>
<evidence type="ECO:0000313" key="3">
    <source>
        <dbReference type="Proteomes" id="UP001223072"/>
    </source>
</evidence>
<dbReference type="Gene3D" id="3.40.50.1110">
    <property type="entry name" value="SGNH hydrolase"/>
    <property type="match status" value="1"/>
</dbReference>
<proteinExistence type="predicted"/>
<organism evidence="2 3">
    <name type="scientific">Streptomyces turgidiscabies</name>
    <dbReference type="NCBI Taxonomy" id="85558"/>
    <lineage>
        <taxon>Bacteria</taxon>
        <taxon>Bacillati</taxon>
        <taxon>Actinomycetota</taxon>
        <taxon>Actinomycetes</taxon>
        <taxon>Kitasatosporales</taxon>
        <taxon>Streptomycetaceae</taxon>
        <taxon>Streptomyces</taxon>
    </lineage>
</organism>
<keyword evidence="1" id="KW-0732">Signal</keyword>
<protein>
    <submittedName>
        <fullName evidence="2">Uncharacterized protein</fullName>
    </submittedName>
</protein>
<dbReference type="InterPro" id="IPR036514">
    <property type="entry name" value="SGNH_hydro_sf"/>
</dbReference>
<sequence>MRKKRTPIMLALAGLIASMLTFVSSGTASAAESVPETWYPPVTVNGNPAPAAASHTGPDGSFTIPCEENTSTGGSRDLTTYSATGQVTRTIDRNSYIDGVKNCISSVAIGKNGDIYGRPYGKKLVGTGNASGTNVLAYAGNTLKWKYPATLCMSGPEIGADGNVYLTTGLSDGTHLIGLKPNLDPGKTEPTKVLDVKLSEPKTCQWALRPYGDGIAFRDYASSNGWSFYTYKGKFIDRSPHKSADDVVNVQGQQFFNSVEVYNGTRQGYEKLKVSKYDPRQRALLWTKQVNAEGATAKGTNMLYPVRGGGVATITTEIKLVSPGVPASPITWINKLVYLNGDGLKTEVLLPEADAQGNKYTLDTWNVDRDGKVAILLTTSVASGLSSPTKVNVIDIKVWDITANAWMYQKRMGGDVNASDGLRGYNANHGVVYPPALNKDTLTFTATCSYGCVSTTTKKVYSLKVPLLQMDHLRGDVLTASSVPTQPAPVPYVAMGDSFSAGEGVEPFATSSNTDTNKCHRSDFAYSQVISRDPNQAASLDLGKFRRLFGSHHQAHHWCVDGG</sequence>
<gene>
    <name evidence="2" type="ORF">QFZ49_005969</name>
</gene>
<dbReference type="SUPFAM" id="SSF52266">
    <property type="entry name" value="SGNH hydrolase"/>
    <property type="match status" value="1"/>
</dbReference>
<feature type="signal peptide" evidence="1">
    <location>
        <begin position="1"/>
        <end position="30"/>
    </location>
</feature>
<name>A0ABU0RVH4_9ACTN</name>
<evidence type="ECO:0000256" key="1">
    <source>
        <dbReference type="SAM" id="SignalP"/>
    </source>
</evidence>
<dbReference type="Proteomes" id="UP001223072">
    <property type="component" value="Unassembled WGS sequence"/>
</dbReference>
<feature type="chain" id="PRO_5045528867" evidence="1">
    <location>
        <begin position="31"/>
        <end position="563"/>
    </location>
</feature>
<comment type="caution">
    <text evidence="2">The sequence shown here is derived from an EMBL/GenBank/DDBJ whole genome shotgun (WGS) entry which is preliminary data.</text>
</comment>
<reference evidence="2 3" key="1">
    <citation type="submission" date="2023-07" db="EMBL/GenBank/DDBJ databases">
        <title>Comparative genomics of wheat-associated soil bacteria to identify genetic determinants of phenazine resistance.</title>
        <authorList>
            <person name="Mouncey N."/>
        </authorList>
    </citation>
    <scope>NUCLEOTIDE SEQUENCE [LARGE SCALE GENOMIC DNA]</scope>
    <source>
        <strain evidence="2 3">W2I16</strain>
    </source>
</reference>